<gene>
    <name evidence="1" type="ORF">P5673_000886</name>
</gene>
<reference evidence="1" key="1">
    <citation type="journal article" date="2023" name="G3 (Bethesda)">
        <title>Whole genome assembly and annotation of the endangered Caribbean coral Acropora cervicornis.</title>
        <authorList>
            <person name="Selwyn J.D."/>
            <person name="Vollmer S.V."/>
        </authorList>
    </citation>
    <scope>NUCLEOTIDE SEQUENCE</scope>
    <source>
        <strain evidence="1">K2</strain>
    </source>
</reference>
<keyword evidence="2" id="KW-1185">Reference proteome</keyword>
<dbReference type="EMBL" id="JARQWQ010000002">
    <property type="protein sequence ID" value="KAK2573250.1"/>
    <property type="molecule type" value="Genomic_DNA"/>
</dbReference>
<organism evidence="1 2">
    <name type="scientific">Acropora cervicornis</name>
    <name type="common">Staghorn coral</name>
    <dbReference type="NCBI Taxonomy" id="6130"/>
    <lineage>
        <taxon>Eukaryota</taxon>
        <taxon>Metazoa</taxon>
        <taxon>Cnidaria</taxon>
        <taxon>Anthozoa</taxon>
        <taxon>Hexacorallia</taxon>
        <taxon>Scleractinia</taxon>
        <taxon>Astrocoeniina</taxon>
        <taxon>Acroporidae</taxon>
        <taxon>Acropora</taxon>
    </lineage>
</organism>
<evidence type="ECO:0000313" key="2">
    <source>
        <dbReference type="Proteomes" id="UP001249851"/>
    </source>
</evidence>
<accession>A0AAD9R5J3</accession>
<protein>
    <submittedName>
        <fullName evidence="1">Uncharacterized protein</fullName>
    </submittedName>
</protein>
<name>A0AAD9R5J3_ACRCE</name>
<evidence type="ECO:0000313" key="1">
    <source>
        <dbReference type="EMBL" id="KAK2573250.1"/>
    </source>
</evidence>
<reference evidence="1" key="2">
    <citation type="journal article" date="2023" name="Science">
        <title>Genomic signatures of disease resistance in endangered staghorn corals.</title>
        <authorList>
            <person name="Vollmer S.V."/>
            <person name="Selwyn J.D."/>
            <person name="Despard B.A."/>
            <person name="Roesel C.L."/>
        </authorList>
    </citation>
    <scope>NUCLEOTIDE SEQUENCE</scope>
    <source>
        <strain evidence="1">K2</strain>
    </source>
</reference>
<sequence length="82" mass="9666">MEREIRVKMLCVEGEDEIAPEIKSNREALKTAEKLLEYARSKGNEMLSLVLSKSTDMQQEMVLQKQKQATIYDFFEKYNYII</sequence>
<dbReference type="AlphaFoldDB" id="A0AAD9R5J3"/>
<comment type="caution">
    <text evidence="1">The sequence shown here is derived from an EMBL/GenBank/DDBJ whole genome shotgun (WGS) entry which is preliminary data.</text>
</comment>
<proteinExistence type="predicted"/>
<dbReference type="Proteomes" id="UP001249851">
    <property type="component" value="Unassembled WGS sequence"/>
</dbReference>